<evidence type="ECO:0000313" key="2">
    <source>
        <dbReference type="Proteomes" id="UP000032142"/>
    </source>
</evidence>
<sequence length="29" mass="3288">MGSRSKIADLTFVCLHRSRSKMTDLASLY</sequence>
<accession>A0A0B0NH17</accession>
<dbReference type="AlphaFoldDB" id="A0A0B0NH17"/>
<name>A0A0B0NH17_GOSAR</name>
<organism evidence="1 2">
    <name type="scientific">Gossypium arboreum</name>
    <name type="common">Tree cotton</name>
    <name type="synonym">Gossypium nanking</name>
    <dbReference type="NCBI Taxonomy" id="29729"/>
    <lineage>
        <taxon>Eukaryota</taxon>
        <taxon>Viridiplantae</taxon>
        <taxon>Streptophyta</taxon>
        <taxon>Embryophyta</taxon>
        <taxon>Tracheophyta</taxon>
        <taxon>Spermatophyta</taxon>
        <taxon>Magnoliopsida</taxon>
        <taxon>eudicotyledons</taxon>
        <taxon>Gunneridae</taxon>
        <taxon>Pentapetalae</taxon>
        <taxon>rosids</taxon>
        <taxon>malvids</taxon>
        <taxon>Malvales</taxon>
        <taxon>Malvaceae</taxon>
        <taxon>Malvoideae</taxon>
        <taxon>Gossypium</taxon>
    </lineage>
</organism>
<gene>
    <name evidence="1" type="ORF">F383_00234</name>
</gene>
<reference evidence="2" key="1">
    <citation type="submission" date="2014-09" db="EMBL/GenBank/DDBJ databases">
        <authorList>
            <person name="Mudge J."/>
            <person name="Ramaraj T."/>
            <person name="Lindquist I.E."/>
            <person name="Bharti A.K."/>
            <person name="Sundararajan A."/>
            <person name="Cameron C.T."/>
            <person name="Woodward J.E."/>
            <person name="May G.D."/>
            <person name="Brubaker C."/>
            <person name="Broadhvest J."/>
            <person name="Wilkins T.A."/>
        </authorList>
    </citation>
    <scope>NUCLEOTIDE SEQUENCE</scope>
    <source>
        <strain evidence="2">cv. AKA8401</strain>
    </source>
</reference>
<dbReference type="EMBL" id="KN393689">
    <property type="protein sequence ID" value="KHG10346.1"/>
    <property type="molecule type" value="Genomic_DNA"/>
</dbReference>
<protein>
    <submittedName>
        <fullName evidence="1">Uncharacterized protein</fullName>
    </submittedName>
</protein>
<keyword evidence="2" id="KW-1185">Reference proteome</keyword>
<evidence type="ECO:0000313" key="1">
    <source>
        <dbReference type="EMBL" id="KHG10346.1"/>
    </source>
</evidence>
<dbReference type="Proteomes" id="UP000032142">
    <property type="component" value="Unassembled WGS sequence"/>
</dbReference>
<proteinExistence type="predicted"/>